<feature type="region of interest" description="Disordered" evidence="3">
    <location>
        <begin position="734"/>
        <end position="756"/>
    </location>
</feature>
<feature type="coiled-coil region" evidence="2">
    <location>
        <begin position="809"/>
        <end position="836"/>
    </location>
</feature>
<proteinExistence type="predicted"/>
<feature type="region of interest" description="Disordered" evidence="3">
    <location>
        <begin position="623"/>
        <end position="688"/>
    </location>
</feature>
<dbReference type="GO" id="GO:0043015">
    <property type="term" value="F:gamma-tubulin binding"/>
    <property type="evidence" value="ECO:0007669"/>
    <property type="project" value="TreeGrafter"/>
</dbReference>
<sequence>MGSPVMPPPEIQLLAVATADGVEVWYPSQPAQDRPVSDTDYHCIAAWQPFTTVPKELASAKLVNKNPDVRCVAWSQDGQILAVGGLASWIELYTWQGDLVETFPIQKPAESPDNLLVNAMEFASESRTVVYGGSTRQVRRWDRQAKCIAQTFQSHRTTITALALSVDKSLIASGSSRGEVILFNRKNGTKAELKFGTRHAITNLQFSTRRKHILAAISDDGAVAVWETHRAAVPVKLFSRVHTAPSRGLVFSPTSSYTLISAGLDQKIVIFDLQKRSVVDTIATSYPLNALAMNRDGNLLYAGTLTGQILIYNLRMTNRPLWISPPRDHSKPVVCIQYHADAKLDILQFTAQLKRLLPAREPVPSAANPMDRQDNGHTTSLDHHTPPETPPAYGSSPPATRAESPPNLVNQAPTGPARSRGTSPPSKPRPNSLVDRLRTLTTKDLPPEPAVTPAPAAVDSDAGDTSMVARDRSFMQLFSPVGRPAVTRPATSPLKAAAVPSTCTPVLCSPSTDRVRRVSVGAADPRTALEALVQASPTLLPSRPSTDLEPASTAPVPPSETRVTPLSSGPPQPPTTPGKVTFAEPPVQAPGDRSAQDPPSTNYLEGDSILDAFSPVAPARTAIQSQVATHPPATRTPTARRRSLNHKTPQSIRRSALKKGLKSPAASYQPVPSEPGLTTSPTPNARVTHRGDLTIAPSVAFPAPAPVIRACSPPSIQLAPPAHYPTHPPLKAADLSSPSTTEVLSGPGLVPSSSTPAAPAESTFHLTLMQNLIDDSLANFRFGIHQELQNIHMELISQFHRQMMDQNARMEEFRKHQDLTSELARLREENRRLRLELGYQ</sequence>
<evidence type="ECO:0000256" key="1">
    <source>
        <dbReference type="PROSITE-ProRule" id="PRU00221"/>
    </source>
</evidence>
<dbReference type="Pfam" id="PF23419">
    <property type="entry name" value="WD40_RFWD3"/>
    <property type="match status" value="1"/>
</dbReference>
<dbReference type="GO" id="GO:0000278">
    <property type="term" value="P:mitotic cell cycle"/>
    <property type="evidence" value="ECO:0007669"/>
    <property type="project" value="TreeGrafter"/>
</dbReference>
<dbReference type="InterPro" id="IPR001680">
    <property type="entry name" value="WD40_rpt"/>
</dbReference>
<dbReference type="SMART" id="SM00320">
    <property type="entry name" value="WD40"/>
    <property type="match status" value="6"/>
</dbReference>
<keyword evidence="6" id="KW-1185">Reference proteome</keyword>
<dbReference type="Gene3D" id="2.130.10.10">
    <property type="entry name" value="YVTN repeat-like/Quinoprotein amine dehydrogenase"/>
    <property type="match status" value="2"/>
</dbReference>
<protein>
    <recommendedName>
        <fullName evidence="4">E3 ubiquitin-protein ligase RFWD3-like WD40 domain-containing protein</fullName>
    </recommendedName>
</protein>
<evidence type="ECO:0000313" key="6">
    <source>
        <dbReference type="Proteomes" id="UP001150569"/>
    </source>
</evidence>
<dbReference type="PROSITE" id="PS50082">
    <property type="entry name" value="WD_REPEATS_2"/>
    <property type="match status" value="1"/>
</dbReference>
<dbReference type="InterPro" id="IPR036322">
    <property type="entry name" value="WD40_repeat_dom_sf"/>
</dbReference>
<evidence type="ECO:0000256" key="2">
    <source>
        <dbReference type="SAM" id="Coils"/>
    </source>
</evidence>
<dbReference type="EMBL" id="JANBPT010000028">
    <property type="protein sequence ID" value="KAJ1929646.1"/>
    <property type="molecule type" value="Genomic_DNA"/>
</dbReference>
<dbReference type="OrthoDB" id="1602884at2759"/>
<dbReference type="Pfam" id="PF00400">
    <property type="entry name" value="WD40"/>
    <property type="match status" value="2"/>
</dbReference>
<reference evidence="5" key="1">
    <citation type="submission" date="2022-07" db="EMBL/GenBank/DDBJ databases">
        <title>Phylogenomic reconstructions and comparative analyses of Kickxellomycotina fungi.</title>
        <authorList>
            <person name="Reynolds N.K."/>
            <person name="Stajich J.E."/>
            <person name="Barry K."/>
            <person name="Grigoriev I.V."/>
            <person name="Crous P."/>
            <person name="Smith M.E."/>
        </authorList>
    </citation>
    <scope>NUCLEOTIDE SEQUENCE</scope>
    <source>
        <strain evidence="5">RSA 861</strain>
    </source>
</reference>
<feature type="domain" description="E3 ubiquitin-protein ligase RFWD3-like WD40" evidence="4">
    <location>
        <begin position="237"/>
        <end position="340"/>
    </location>
</feature>
<dbReference type="GO" id="GO:0000922">
    <property type="term" value="C:spindle pole"/>
    <property type="evidence" value="ECO:0007669"/>
    <property type="project" value="TreeGrafter"/>
</dbReference>
<dbReference type="InterPro" id="IPR056527">
    <property type="entry name" value="WD40_RFWD3"/>
</dbReference>
<feature type="compositionally biased region" description="Basic and acidic residues" evidence="3">
    <location>
        <begin position="371"/>
        <end position="386"/>
    </location>
</feature>
<evidence type="ECO:0000313" key="5">
    <source>
        <dbReference type="EMBL" id="KAJ1929646.1"/>
    </source>
</evidence>
<feature type="compositionally biased region" description="Low complexity" evidence="3">
    <location>
        <begin position="628"/>
        <end position="637"/>
    </location>
</feature>
<dbReference type="PANTHER" id="PTHR44414">
    <property type="entry name" value="PROTEIN NEDD1"/>
    <property type="match status" value="1"/>
</dbReference>
<dbReference type="SUPFAM" id="SSF50978">
    <property type="entry name" value="WD40 repeat-like"/>
    <property type="match status" value="1"/>
</dbReference>
<evidence type="ECO:0000259" key="4">
    <source>
        <dbReference type="Pfam" id="PF23419"/>
    </source>
</evidence>
<evidence type="ECO:0000256" key="3">
    <source>
        <dbReference type="SAM" id="MobiDB-lite"/>
    </source>
</evidence>
<dbReference type="Proteomes" id="UP001150569">
    <property type="component" value="Unassembled WGS sequence"/>
</dbReference>
<dbReference type="GO" id="GO:0036064">
    <property type="term" value="C:ciliary basal body"/>
    <property type="evidence" value="ECO:0007669"/>
    <property type="project" value="TreeGrafter"/>
</dbReference>
<feature type="repeat" description="WD" evidence="1">
    <location>
        <begin position="152"/>
        <end position="193"/>
    </location>
</feature>
<feature type="compositionally biased region" description="Polar residues" evidence="3">
    <location>
        <begin position="535"/>
        <end position="545"/>
    </location>
</feature>
<keyword evidence="2" id="KW-0175">Coiled coil</keyword>
<dbReference type="GO" id="GO:0007020">
    <property type="term" value="P:microtubule nucleation"/>
    <property type="evidence" value="ECO:0007669"/>
    <property type="project" value="TreeGrafter"/>
</dbReference>
<organism evidence="5 6">
    <name type="scientific">Tieghemiomyces parasiticus</name>
    <dbReference type="NCBI Taxonomy" id="78921"/>
    <lineage>
        <taxon>Eukaryota</taxon>
        <taxon>Fungi</taxon>
        <taxon>Fungi incertae sedis</taxon>
        <taxon>Zoopagomycota</taxon>
        <taxon>Kickxellomycotina</taxon>
        <taxon>Dimargaritomycetes</taxon>
        <taxon>Dimargaritales</taxon>
        <taxon>Dimargaritaceae</taxon>
        <taxon>Tieghemiomyces</taxon>
    </lineage>
</organism>
<dbReference type="PANTHER" id="PTHR44414:SF1">
    <property type="entry name" value="PROTEIN NEDD1"/>
    <property type="match status" value="1"/>
</dbReference>
<feature type="region of interest" description="Disordered" evidence="3">
    <location>
        <begin position="534"/>
        <end position="606"/>
    </location>
</feature>
<name>A0A9W8AK44_9FUNG</name>
<comment type="caution">
    <text evidence="5">The sequence shown here is derived from an EMBL/GenBank/DDBJ whole genome shotgun (WGS) entry which is preliminary data.</text>
</comment>
<dbReference type="InterPro" id="IPR052818">
    <property type="entry name" value="NEDD1_Spindle_Assembly"/>
</dbReference>
<accession>A0A9W8AK44</accession>
<feature type="compositionally biased region" description="Polar residues" evidence="3">
    <location>
        <begin position="676"/>
        <end position="685"/>
    </location>
</feature>
<keyword evidence="1" id="KW-0853">WD repeat</keyword>
<dbReference type="InterPro" id="IPR015943">
    <property type="entry name" value="WD40/YVTN_repeat-like_dom_sf"/>
</dbReference>
<dbReference type="AlphaFoldDB" id="A0A9W8AK44"/>
<gene>
    <name evidence="5" type="ORF">IWQ60_000970</name>
</gene>
<feature type="region of interest" description="Disordered" evidence="3">
    <location>
        <begin position="362"/>
        <end position="463"/>
    </location>
</feature>
<dbReference type="GO" id="GO:0005814">
    <property type="term" value="C:centriole"/>
    <property type="evidence" value="ECO:0007669"/>
    <property type="project" value="TreeGrafter"/>
</dbReference>
<dbReference type="GO" id="GO:0005737">
    <property type="term" value="C:cytoplasm"/>
    <property type="evidence" value="ECO:0007669"/>
    <property type="project" value="TreeGrafter"/>
</dbReference>